<keyword evidence="2" id="KW-1185">Reference proteome</keyword>
<gene>
    <name evidence="1" type="ORF">O6H91_23G026000</name>
</gene>
<evidence type="ECO:0000313" key="2">
    <source>
        <dbReference type="Proteomes" id="UP001162992"/>
    </source>
</evidence>
<accession>A0ACC2A962</accession>
<evidence type="ECO:0000313" key="1">
    <source>
        <dbReference type="EMBL" id="KAJ7514077.1"/>
    </source>
</evidence>
<protein>
    <submittedName>
        <fullName evidence="1">Uncharacterized protein</fullName>
    </submittedName>
</protein>
<reference evidence="2" key="1">
    <citation type="journal article" date="2024" name="Proc. Natl. Acad. Sci. U.S.A.">
        <title>Extraordinary preservation of gene collinearity over three hundred million years revealed in homosporous lycophytes.</title>
        <authorList>
            <person name="Li C."/>
            <person name="Wickell D."/>
            <person name="Kuo L.Y."/>
            <person name="Chen X."/>
            <person name="Nie B."/>
            <person name="Liao X."/>
            <person name="Peng D."/>
            <person name="Ji J."/>
            <person name="Jenkins J."/>
            <person name="Williams M."/>
            <person name="Shu S."/>
            <person name="Plott C."/>
            <person name="Barry K."/>
            <person name="Rajasekar S."/>
            <person name="Grimwood J."/>
            <person name="Han X."/>
            <person name="Sun S."/>
            <person name="Hou Z."/>
            <person name="He W."/>
            <person name="Dai G."/>
            <person name="Sun C."/>
            <person name="Schmutz J."/>
            <person name="Leebens-Mack J.H."/>
            <person name="Li F.W."/>
            <person name="Wang L."/>
        </authorList>
    </citation>
    <scope>NUCLEOTIDE SEQUENCE [LARGE SCALE GENOMIC DNA]</scope>
    <source>
        <strain evidence="2">cv. PW_Plant_1</strain>
    </source>
</reference>
<name>A0ACC2A962_DIPCM</name>
<dbReference type="Proteomes" id="UP001162992">
    <property type="component" value="Chromosome 23"/>
</dbReference>
<sequence length="162" mass="16741">METFARRRQRGLCVLGGSGSVANVTLRQPSAPGSTVTFQGRFEILTMSGAFLQQPAPFASAGLTISLAGAQGQVLGGNVVGALMAASPVLVIAASFVGPSYDRLPLDDEEPLQLASASQMSVAASHDPCNMALYSLPQNPMSISQLPADVLSWPTGGGRPHF</sequence>
<dbReference type="EMBL" id="CM055114">
    <property type="protein sequence ID" value="KAJ7514077.1"/>
    <property type="molecule type" value="Genomic_DNA"/>
</dbReference>
<proteinExistence type="predicted"/>
<comment type="caution">
    <text evidence="1">The sequence shown here is derived from an EMBL/GenBank/DDBJ whole genome shotgun (WGS) entry which is preliminary data.</text>
</comment>
<organism evidence="1 2">
    <name type="scientific">Diphasiastrum complanatum</name>
    <name type="common">Issler's clubmoss</name>
    <name type="synonym">Lycopodium complanatum</name>
    <dbReference type="NCBI Taxonomy" id="34168"/>
    <lineage>
        <taxon>Eukaryota</taxon>
        <taxon>Viridiplantae</taxon>
        <taxon>Streptophyta</taxon>
        <taxon>Embryophyta</taxon>
        <taxon>Tracheophyta</taxon>
        <taxon>Lycopodiopsida</taxon>
        <taxon>Lycopodiales</taxon>
        <taxon>Lycopodiaceae</taxon>
        <taxon>Lycopodioideae</taxon>
        <taxon>Diphasiastrum</taxon>
    </lineage>
</organism>